<feature type="domain" description="Helicase ATP-binding" evidence="5">
    <location>
        <begin position="50"/>
        <end position="141"/>
    </location>
</feature>
<accession>A0A2G8LL47</accession>
<reference evidence="6 7" key="1">
    <citation type="journal article" date="2017" name="PLoS Biol.">
        <title>The sea cucumber genome provides insights into morphological evolution and visceral regeneration.</title>
        <authorList>
            <person name="Zhang X."/>
            <person name="Sun L."/>
            <person name="Yuan J."/>
            <person name="Sun Y."/>
            <person name="Gao Y."/>
            <person name="Zhang L."/>
            <person name="Li S."/>
            <person name="Dai H."/>
            <person name="Hamel J.F."/>
            <person name="Liu C."/>
            <person name="Yu Y."/>
            <person name="Liu S."/>
            <person name="Lin W."/>
            <person name="Guo K."/>
            <person name="Jin S."/>
            <person name="Xu P."/>
            <person name="Storey K.B."/>
            <person name="Huan P."/>
            <person name="Zhang T."/>
            <person name="Zhou Y."/>
            <person name="Zhang J."/>
            <person name="Lin C."/>
            <person name="Li X."/>
            <person name="Xing L."/>
            <person name="Huo D."/>
            <person name="Sun M."/>
            <person name="Wang L."/>
            <person name="Mercier A."/>
            <person name="Li F."/>
            <person name="Yang H."/>
            <person name="Xiang J."/>
        </authorList>
    </citation>
    <scope>NUCLEOTIDE SEQUENCE [LARGE SCALE GENOMIC DNA]</scope>
    <source>
        <strain evidence="6">Shaxun</strain>
        <tissue evidence="6">Muscle</tissue>
    </source>
</reference>
<dbReference type="AlphaFoldDB" id="A0A2G8LL47"/>
<name>A0A2G8LL47_STIJA</name>
<organism evidence="6 7">
    <name type="scientific">Stichopus japonicus</name>
    <name type="common">Sea cucumber</name>
    <dbReference type="NCBI Taxonomy" id="307972"/>
    <lineage>
        <taxon>Eukaryota</taxon>
        <taxon>Metazoa</taxon>
        <taxon>Echinodermata</taxon>
        <taxon>Eleutherozoa</taxon>
        <taxon>Echinozoa</taxon>
        <taxon>Holothuroidea</taxon>
        <taxon>Aspidochirotacea</taxon>
        <taxon>Aspidochirotida</taxon>
        <taxon>Stichopodidae</taxon>
        <taxon>Apostichopus</taxon>
    </lineage>
</organism>
<proteinExistence type="predicted"/>
<evidence type="ECO:0000313" key="6">
    <source>
        <dbReference type="EMBL" id="PIK60979.1"/>
    </source>
</evidence>
<evidence type="ECO:0000256" key="2">
    <source>
        <dbReference type="ARBA" id="ARBA00022801"/>
    </source>
</evidence>
<dbReference type="InterPro" id="IPR050079">
    <property type="entry name" value="DEAD_box_RNA_helicase"/>
</dbReference>
<dbReference type="OrthoDB" id="10256233at2759"/>
<dbReference type="InterPro" id="IPR014001">
    <property type="entry name" value="Helicase_ATP-bd"/>
</dbReference>
<dbReference type="Proteomes" id="UP000230750">
    <property type="component" value="Unassembled WGS sequence"/>
</dbReference>
<gene>
    <name evidence="6" type="ORF">BSL78_02154</name>
</gene>
<dbReference type="Gene3D" id="3.40.50.300">
    <property type="entry name" value="P-loop containing nucleotide triphosphate hydrolases"/>
    <property type="match status" value="1"/>
</dbReference>
<evidence type="ECO:0000256" key="4">
    <source>
        <dbReference type="ARBA" id="ARBA00022840"/>
    </source>
</evidence>
<evidence type="ECO:0000313" key="7">
    <source>
        <dbReference type="Proteomes" id="UP000230750"/>
    </source>
</evidence>
<dbReference type="Pfam" id="PF00270">
    <property type="entry name" value="DEAD"/>
    <property type="match status" value="1"/>
</dbReference>
<dbReference type="GO" id="GO:0003724">
    <property type="term" value="F:RNA helicase activity"/>
    <property type="evidence" value="ECO:0007669"/>
    <property type="project" value="TreeGrafter"/>
</dbReference>
<dbReference type="InterPro" id="IPR027417">
    <property type="entry name" value="P-loop_NTPase"/>
</dbReference>
<dbReference type="STRING" id="307972.A0A2G8LL47"/>
<keyword evidence="7" id="KW-1185">Reference proteome</keyword>
<evidence type="ECO:0000256" key="1">
    <source>
        <dbReference type="ARBA" id="ARBA00022741"/>
    </source>
</evidence>
<protein>
    <submittedName>
        <fullName evidence="6">Putative ATP-dependent RNA helicase DDX28</fullName>
    </submittedName>
</protein>
<keyword evidence="3 6" id="KW-0347">Helicase</keyword>
<sequence length="141" mass="15711">MHESNPSIYDPDLEEKANLQFSKYNLDDRLLTELEDINIVTPTIIQDIVIPVLIKGRNTLFAAETGSGKTLAYLLPILDSLLKQRDKYDGGDVASPRAVILLPARELAQQVHIVAEHLTKNYGINSELLDRVSNSVLTKNT</sequence>
<dbReference type="SUPFAM" id="SSF52540">
    <property type="entry name" value="P-loop containing nucleoside triphosphate hydrolases"/>
    <property type="match status" value="1"/>
</dbReference>
<dbReference type="PANTHER" id="PTHR47959:SF17">
    <property type="entry name" value="ATP-DEPENDENT RNA HELICASE DEAD BOX FAMILY"/>
    <property type="match status" value="1"/>
</dbReference>
<comment type="caution">
    <text evidence="6">The sequence shown here is derived from an EMBL/GenBank/DDBJ whole genome shotgun (WGS) entry which is preliminary data.</text>
</comment>
<evidence type="ECO:0000256" key="3">
    <source>
        <dbReference type="ARBA" id="ARBA00022806"/>
    </source>
</evidence>
<dbReference type="GO" id="GO:0005524">
    <property type="term" value="F:ATP binding"/>
    <property type="evidence" value="ECO:0007669"/>
    <property type="project" value="UniProtKB-KW"/>
</dbReference>
<keyword evidence="1" id="KW-0547">Nucleotide-binding</keyword>
<dbReference type="EMBL" id="MRZV01000044">
    <property type="protein sequence ID" value="PIK60979.1"/>
    <property type="molecule type" value="Genomic_DNA"/>
</dbReference>
<dbReference type="PANTHER" id="PTHR47959">
    <property type="entry name" value="ATP-DEPENDENT RNA HELICASE RHLE-RELATED"/>
    <property type="match status" value="1"/>
</dbReference>
<keyword evidence="4" id="KW-0067">ATP-binding</keyword>
<dbReference type="GO" id="GO:0003676">
    <property type="term" value="F:nucleic acid binding"/>
    <property type="evidence" value="ECO:0007669"/>
    <property type="project" value="InterPro"/>
</dbReference>
<dbReference type="PROSITE" id="PS51192">
    <property type="entry name" value="HELICASE_ATP_BIND_1"/>
    <property type="match status" value="1"/>
</dbReference>
<dbReference type="GO" id="GO:0016787">
    <property type="term" value="F:hydrolase activity"/>
    <property type="evidence" value="ECO:0007669"/>
    <property type="project" value="UniProtKB-KW"/>
</dbReference>
<evidence type="ECO:0000259" key="5">
    <source>
        <dbReference type="PROSITE" id="PS51192"/>
    </source>
</evidence>
<keyword evidence="2" id="KW-0378">Hydrolase</keyword>
<dbReference type="GO" id="GO:0005829">
    <property type="term" value="C:cytosol"/>
    <property type="evidence" value="ECO:0007669"/>
    <property type="project" value="TreeGrafter"/>
</dbReference>
<dbReference type="InterPro" id="IPR011545">
    <property type="entry name" value="DEAD/DEAH_box_helicase_dom"/>
</dbReference>